<accession>A0A2P2PK25</accession>
<keyword evidence="2" id="KW-0472">Membrane</keyword>
<keyword evidence="2" id="KW-1133">Transmembrane helix</keyword>
<feature type="region of interest" description="Disordered" evidence="1">
    <location>
        <begin position="76"/>
        <end position="98"/>
    </location>
</feature>
<keyword evidence="2" id="KW-0812">Transmembrane</keyword>
<organism evidence="3">
    <name type="scientific">Rhizophora mucronata</name>
    <name type="common">Asiatic mangrove</name>
    <dbReference type="NCBI Taxonomy" id="61149"/>
    <lineage>
        <taxon>Eukaryota</taxon>
        <taxon>Viridiplantae</taxon>
        <taxon>Streptophyta</taxon>
        <taxon>Embryophyta</taxon>
        <taxon>Tracheophyta</taxon>
        <taxon>Spermatophyta</taxon>
        <taxon>Magnoliopsida</taxon>
        <taxon>eudicotyledons</taxon>
        <taxon>Gunneridae</taxon>
        <taxon>Pentapetalae</taxon>
        <taxon>rosids</taxon>
        <taxon>fabids</taxon>
        <taxon>Malpighiales</taxon>
        <taxon>Rhizophoraceae</taxon>
        <taxon>Rhizophora</taxon>
    </lineage>
</organism>
<dbReference type="EMBL" id="GGEC01074610">
    <property type="protein sequence ID" value="MBX55094.1"/>
    <property type="molecule type" value="Transcribed_RNA"/>
</dbReference>
<name>A0A2P2PK25_RHIMU</name>
<dbReference type="AlphaFoldDB" id="A0A2P2PK25"/>
<proteinExistence type="predicted"/>
<feature type="transmembrane region" description="Helical" evidence="2">
    <location>
        <begin position="12"/>
        <end position="30"/>
    </location>
</feature>
<evidence type="ECO:0000256" key="2">
    <source>
        <dbReference type="SAM" id="Phobius"/>
    </source>
</evidence>
<evidence type="ECO:0000256" key="1">
    <source>
        <dbReference type="SAM" id="MobiDB-lite"/>
    </source>
</evidence>
<sequence length="98" mass="10549">MNSELQIEKRPVIIIMIIIIIPTVGVIVSFRQLVRHSSDINRGGGACAKTRITSTAAAIVSGDTATAFPVLEQAESFHGRESQNNKRVKAGSFGEKRG</sequence>
<reference evidence="3" key="1">
    <citation type="submission" date="2018-02" db="EMBL/GenBank/DDBJ databases">
        <title>Rhizophora mucronata_Transcriptome.</title>
        <authorList>
            <person name="Meera S.P."/>
            <person name="Sreeshan A."/>
            <person name="Augustine A."/>
        </authorList>
    </citation>
    <scope>NUCLEOTIDE SEQUENCE</scope>
    <source>
        <tissue evidence="3">Leaf</tissue>
    </source>
</reference>
<protein>
    <submittedName>
        <fullName evidence="3">Uncharacterized protein</fullName>
    </submittedName>
</protein>
<evidence type="ECO:0000313" key="3">
    <source>
        <dbReference type="EMBL" id="MBX55094.1"/>
    </source>
</evidence>